<dbReference type="Gene3D" id="2.60.40.10">
    <property type="entry name" value="Immunoglobulins"/>
    <property type="match status" value="1"/>
</dbReference>
<feature type="signal peptide" evidence="1">
    <location>
        <begin position="1"/>
        <end position="20"/>
    </location>
</feature>
<gene>
    <name evidence="3" type="ORF">EW093_08850</name>
</gene>
<feature type="chain" id="PRO_5022725845" description="Fibronectin type-III domain-containing protein" evidence="1">
    <location>
        <begin position="21"/>
        <end position="474"/>
    </location>
</feature>
<dbReference type="Pfam" id="PF00041">
    <property type="entry name" value="fn3"/>
    <property type="match status" value="1"/>
</dbReference>
<dbReference type="InterPro" id="IPR003961">
    <property type="entry name" value="FN3_dom"/>
</dbReference>
<dbReference type="RefSeq" id="WP_149568046.1">
    <property type="nucleotide sequence ID" value="NZ_CP035807.1"/>
</dbReference>
<reference evidence="3 4" key="2">
    <citation type="submission" date="2019-09" db="EMBL/GenBank/DDBJ databases">
        <title>Complete Genome Sequence and Methylome Analysis of free living Spirochaetas.</title>
        <authorList>
            <person name="Leshcheva N."/>
            <person name="Mikheeva N."/>
        </authorList>
    </citation>
    <scope>NUCLEOTIDE SEQUENCE [LARGE SCALE GENOMIC DNA]</scope>
    <source>
        <strain evidence="3 4">P</strain>
    </source>
</reference>
<dbReference type="EMBL" id="CP035807">
    <property type="protein sequence ID" value="QEN04806.1"/>
    <property type="molecule type" value="Genomic_DNA"/>
</dbReference>
<dbReference type="SMART" id="SM00060">
    <property type="entry name" value="FN3"/>
    <property type="match status" value="1"/>
</dbReference>
<dbReference type="Gene3D" id="2.60.120.200">
    <property type="match status" value="1"/>
</dbReference>
<dbReference type="SUPFAM" id="SSF49899">
    <property type="entry name" value="Concanavalin A-like lectins/glucanases"/>
    <property type="match status" value="1"/>
</dbReference>
<dbReference type="Proteomes" id="UP000323824">
    <property type="component" value="Chromosome"/>
</dbReference>
<accession>A0A5C1QDS7</accession>
<reference evidence="3 4" key="1">
    <citation type="submission" date="2019-02" db="EMBL/GenBank/DDBJ databases">
        <authorList>
            <person name="Fomenkov A."/>
            <person name="Dubinina G."/>
            <person name="Grabovich M."/>
            <person name="Vincze T."/>
            <person name="Roberts R.J."/>
        </authorList>
    </citation>
    <scope>NUCLEOTIDE SEQUENCE [LARGE SCALE GENOMIC DNA]</scope>
    <source>
        <strain evidence="3 4">P</strain>
    </source>
</reference>
<proteinExistence type="predicted"/>
<dbReference type="InterPro" id="IPR013320">
    <property type="entry name" value="ConA-like_dom_sf"/>
</dbReference>
<dbReference type="PROSITE" id="PS50853">
    <property type="entry name" value="FN3"/>
    <property type="match status" value="1"/>
</dbReference>
<name>A0A5C1QDS7_9SPIO</name>
<dbReference type="KEGG" id="sper:EW093_08850"/>
<dbReference type="CDD" id="cd00063">
    <property type="entry name" value="FN3"/>
    <property type="match status" value="1"/>
</dbReference>
<dbReference type="Pfam" id="PF13385">
    <property type="entry name" value="Laminin_G_3"/>
    <property type="match status" value="1"/>
</dbReference>
<protein>
    <recommendedName>
        <fullName evidence="2">Fibronectin type-III domain-containing protein</fullName>
    </recommendedName>
</protein>
<dbReference type="AlphaFoldDB" id="A0A5C1QDS7"/>
<keyword evidence="1" id="KW-0732">Signal</keyword>
<dbReference type="OrthoDB" id="304972at2"/>
<feature type="domain" description="Fibronectin type-III" evidence="2">
    <location>
        <begin position="386"/>
        <end position="474"/>
    </location>
</feature>
<dbReference type="InterPro" id="IPR036116">
    <property type="entry name" value="FN3_sf"/>
</dbReference>
<organism evidence="3 4">
    <name type="scientific">Thiospirochaeta perfilievii</name>
    <dbReference type="NCBI Taxonomy" id="252967"/>
    <lineage>
        <taxon>Bacteria</taxon>
        <taxon>Pseudomonadati</taxon>
        <taxon>Spirochaetota</taxon>
        <taxon>Spirochaetia</taxon>
        <taxon>Spirochaetales</taxon>
        <taxon>Spirochaetaceae</taxon>
        <taxon>Thiospirochaeta</taxon>
    </lineage>
</organism>
<evidence type="ECO:0000313" key="4">
    <source>
        <dbReference type="Proteomes" id="UP000323824"/>
    </source>
</evidence>
<evidence type="ECO:0000256" key="1">
    <source>
        <dbReference type="SAM" id="SignalP"/>
    </source>
</evidence>
<dbReference type="SUPFAM" id="SSF49265">
    <property type="entry name" value="Fibronectin type III"/>
    <property type="match status" value="1"/>
</dbReference>
<keyword evidence="4" id="KW-1185">Reference proteome</keyword>
<dbReference type="InterPro" id="IPR013783">
    <property type="entry name" value="Ig-like_fold"/>
</dbReference>
<sequence length="474" mass="55609">MKKKLTLLLLCYFLIQNLFSQNNLIIGADDSFENFTLEDTSIVLGEENRDYIKLSENEYSPTLDTDLLIHFNNRDFTDQAGNYIVTEHYNNISNIEKKLGSASAFFLKNRGITFTSKDESLFSPGRLLSDFSIEFWLYPTIISEDTTVFSWKGVNKVDEEFIQQKIKFYFEDRKAVWIFENLFVPVDFHKYKLKLKSISKILPNQWNHYLIRYNYESGLIEFLINGIPEDIQYSTKTFKEEKVIYSPYIGSFSKTNLSIGERYRGFIDELRISESYIKKPILSKYKNSGKFYSPIYKLSQESVILKNILINDNKSPETELVYSFRVSNDPFTSDNKLLKWQDIKTFDGDLEGKYLQIKGEMYSNGDNKLTPSFESIELYWDDIPKPPAPSLITSKVGEKSLTITWNPVKHYNIDGYFIYIGNEKNNYTEIIDVGKNTSYTIENLISKKIYYFSLRSYYKNTKSDYSIEKFNRPK</sequence>
<evidence type="ECO:0000313" key="3">
    <source>
        <dbReference type="EMBL" id="QEN04806.1"/>
    </source>
</evidence>
<evidence type="ECO:0000259" key="2">
    <source>
        <dbReference type="PROSITE" id="PS50853"/>
    </source>
</evidence>